<feature type="region of interest" description="Disordered" evidence="1">
    <location>
        <begin position="249"/>
        <end position="271"/>
    </location>
</feature>
<evidence type="ECO:0000256" key="1">
    <source>
        <dbReference type="SAM" id="MobiDB-lite"/>
    </source>
</evidence>
<reference evidence="2" key="1">
    <citation type="submission" date="2019-09" db="EMBL/GenBank/DDBJ databases">
        <authorList>
            <person name="Zhang L."/>
        </authorList>
    </citation>
    <scope>NUCLEOTIDE SEQUENCE</scope>
</reference>
<accession>A0A5K0V5S1</accession>
<proteinExistence type="predicted"/>
<dbReference type="PANTHER" id="PTHR47481:SF22">
    <property type="entry name" value="RETROTRANSPOSON GAG DOMAIN-CONTAINING PROTEIN"/>
    <property type="match status" value="1"/>
</dbReference>
<dbReference type="Pfam" id="PF14223">
    <property type="entry name" value="Retrotran_gag_2"/>
    <property type="match status" value="1"/>
</dbReference>
<dbReference type="PANTHER" id="PTHR47481">
    <property type="match status" value="1"/>
</dbReference>
<dbReference type="EMBL" id="LR721774">
    <property type="protein sequence ID" value="VVV36072.1"/>
    <property type="molecule type" value="Genomic_DNA"/>
</dbReference>
<evidence type="ECO:0008006" key="3">
    <source>
        <dbReference type="Google" id="ProtNLM"/>
    </source>
</evidence>
<gene>
    <name evidence="2" type="ORF">NYM_LOCUS726</name>
</gene>
<organism evidence="2">
    <name type="scientific">Nymphaea colorata</name>
    <name type="common">pocket water lily</name>
    <dbReference type="NCBI Taxonomy" id="210225"/>
    <lineage>
        <taxon>Eukaryota</taxon>
        <taxon>Viridiplantae</taxon>
        <taxon>Streptophyta</taxon>
        <taxon>Embryophyta</taxon>
        <taxon>Tracheophyta</taxon>
        <taxon>Spermatophyta</taxon>
        <taxon>Magnoliopsida</taxon>
        <taxon>Nymphaeales</taxon>
        <taxon>Nymphaeaceae</taxon>
        <taxon>Nymphaea</taxon>
    </lineage>
</organism>
<evidence type="ECO:0000313" key="2">
    <source>
        <dbReference type="EMBL" id="VVV36072.1"/>
    </source>
</evidence>
<protein>
    <recommendedName>
        <fullName evidence="3">Retrotransposon Copia-like N-terminal domain-containing protein</fullName>
    </recommendedName>
</protein>
<dbReference type="Gramene" id="NC1G0102640.1">
    <property type="protein sequence ID" value="NC1G0102640.1:cds"/>
    <property type="gene ID" value="NC1G0102640"/>
</dbReference>
<sequence length="363" mass="41454">MASNGDLTRTSLQGTTLPLLPAPTTIQQYLNIKLTADNFLLWESQFLPLLYYDLLGFIESSKPCPNQYITSGDEKSQSINLEYELWMKQDQLLLSCIISSMSKTVLAQVVELKTTYEVWIALKRSYAAHSRSRIMQLKEQLQGLWKRNLTMDDYFYKAKMLAHQLAVASKPVEGEYLIMHILRGLLQEYSTFKTSLITRVDPISLSDLHSLLLTQETQFKEQDLEHETFAPTTHYAQPYSVVRENFDRRQPSMLQRGRGRGRGRSDFERGRSDYGGRNRIICMFCDKMGHSAKNYFKIARKDNTRAATTNSNASSSSNAQVYHSSPHMLDDANWIPNTGATHHITNSLGSMTIHEPYEGNDSV</sequence>
<dbReference type="AlphaFoldDB" id="A0A5K0V5S1"/>
<name>A0A5K0V5S1_9MAGN</name>